<evidence type="ECO:0000256" key="1">
    <source>
        <dbReference type="SAM" id="SignalP"/>
    </source>
</evidence>
<evidence type="ECO:0000313" key="3">
    <source>
        <dbReference type="Proteomes" id="UP000320762"/>
    </source>
</evidence>
<reference evidence="2 3" key="1">
    <citation type="journal article" date="2019" name="New Phytol.">
        <title>Comparative genomics reveals unique wood-decay strategies and fruiting body development in the Schizophyllaceae.</title>
        <authorList>
            <person name="Almasi E."/>
            <person name="Sahu N."/>
            <person name="Krizsan K."/>
            <person name="Balint B."/>
            <person name="Kovacs G.M."/>
            <person name="Kiss B."/>
            <person name="Cseklye J."/>
            <person name="Drula E."/>
            <person name="Henrissat B."/>
            <person name="Nagy I."/>
            <person name="Chovatia M."/>
            <person name="Adam C."/>
            <person name="LaButti K."/>
            <person name="Lipzen A."/>
            <person name="Riley R."/>
            <person name="Grigoriev I.V."/>
            <person name="Nagy L.G."/>
        </authorList>
    </citation>
    <scope>NUCLEOTIDE SEQUENCE [LARGE SCALE GENOMIC DNA]</scope>
    <source>
        <strain evidence="2 3">NL-1724</strain>
    </source>
</reference>
<evidence type="ECO:0000313" key="2">
    <source>
        <dbReference type="EMBL" id="TRM68621.1"/>
    </source>
</evidence>
<feature type="signal peptide" evidence="1">
    <location>
        <begin position="1"/>
        <end position="18"/>
    </location>
</feature>
<protein>
    <submittedName>
        <fullName evidence="2">Uncharacterized protein</fullName>
    </submittedName>
</protein>
<name>A0A550CV02_9AGAR</name>
<keyword evidence="1" id="KW-0732">Signal</keyword>
<gene>
    <name evidence="2" type="ORF">BD626DRAFT_119134</name>
</gene>
<comment type="caution">
    <text evidence="2">The sequence shown here is derived from an EMBL/GenBank/DDBJ whole genome shotgun (WGS) entry which is preliminary data.</text>
</comment>
<feature type="chain" id="PRO_5021704523" evidence="1">
    <location>
        <begin position="19"/>
        <end position="96"/>
    </location>
</feature>
<dbReference type="AlphaFoldDB" id="A0A550CV02"/>
<dbReference type="Proteomes" id="UP000320762">
    <property type="component" value="Unassembled WGS sequence"/>
</dbReference>
<proteinExistence type="predicted"/>
<sequence>MALPGLSVLFWVLHASSRAPPTPHHGLPSLTRITHSPFSLVAAFSTITPSSPTTSFRIYYNTLHPQDTVSFLLYPNSPSVRVLSPNVRAHYVCLGD</sequence>
<accession>A0A550CV02</accession>
<organism evidence="2 3">
    <name type="scientific">Schizophyllum amplum</name>
    <dbReference type="NCBI Taxonomy" id="97359"/>
    <lineage>
        <taxon>Eukaryota</taxon>
        <taxon>Fungi</taxon>
        <taxon>Dikarya</taxon>
        <taxon>Basidiomycota</taxon>
        <taxon>Agaricomycotina</taxon>
        <taxon>Agaricomycetes</taxon>
        <taxon>Agaricomycetidae</taxon>
        <taxon>Agaricales</taxon>
        <taxon>Schizophyllaceae</taxon>
        <taxon>Schizophyllum</taxon>
    </lineage>
</organism>
<dbReference type="EMBL" id="VDMD01000002">
    <property type="protein sequence ID" value="TRM68621.1"/>
    <property type="molecule type" value="Genomic_DNA"/>
</dbReference>
<keyword evidence="3" id="KW-1185">Reference proteome</keyword>